<sequence length="82" mass="8661">MVAKTKRGAGRSGQVAPGASKLSYPLCTMGYAHHAAIGQPLAGSAAAWTAVVLKTDSHIVKYADIAVRQYFSIREIAFLNAK</sequence>
<protein>
    <submittedName>
        <fullName evidence="1">Uncharacterized protein</fullName>
    </submittedName>
</protein>
<accession>A0ABY6A2F7</accession>
<keyword evidence="2" id="KW-1185">Reference proteome</keyword>
<proteinExistence type="predicted"/>
<reference evidence="1" key="1">
    <citation type="submission" date="2022-09" db="EMBL/GenBank/DDBJ databases">
        <title>Bacterial diversity in gut of crayfish and pufferfish.</title>
        <authorList>
            <person name="Huang Y."/>
        </authorList>
    </citation>
    <scope>NUCLEOTIDE SEQUENCE</scope>
    <source>
        <strain evidence="1">PR12</strain>
    </source>
</reference>
<evidence type="ECO:0000313" key="1">
    <source>
        <dbReference type="EMBL" id="UXC19749.1"/>
    </source>
</evidence>
<evidence type="ECO:0000313" key="2">
    <source>
        <dbReference type="Proteomes" id="UP001058290"/>
    </source>
</evidence>
<organism evidence="1 2">
    <name type="scientific">Comamonas squillarum</name>
    <dbReference type="NCBI Taxonomy" id="2977320"/>
    <lineage>
        <taxon>Bacteria</taxon>
        <taxon>Pseudomonadati</taxon>
        <taxon>Pseudomonadota</taxon>
        <taxon>Betaproteobacteria</taxon>
        <taxon>Burkholderiales</taxon>
        <taxon>Comamonadaceae</taxon>
        <taxon>Comamonas</taxon>
    </lineage>
</organism>
<name>A0ABY6A2F7_9BURK</name>
<gene>
    <name evidence="1" type="ORF">N4T19_06485</name>
</gene>
<dbReference type="Proteomes" id="UP001058290">
    <property type="component" value="Chromosome"/>
</dbReference>
<dbReference type="RefSeq" id="WP_260719713.1">
    <property type="nucleotide sequence ID" value="NZ_CP104377.1"/>
</dbReference>
<dbReference type="EMBL" id="CP104377">
    <property type="protein sequence ID" value="UXC19749.1"/>
    <property type="molecule type" value="Genomic_DNA"/>
</dbReference>